<evidence type="ECO:0008006" key="3">
    <source>
        <dbReference type="Google" id="ProtNLM"/>
    </source>
</evidence>
<keyword evidence="2" id="KW-1185">Reference proteome</keyword>
<dbReference type="EMBL" id="RZGK01000015">
    <property type="protein sequence ID" value="KAF9693463.1"/>
    <property type="molecule type" value="Genomic_DNA"/>
</dbReference>
<protein>
    <recommendedName>
        <fullName evidence="3">Cell division cycle protein 123</fullName>
    </recommendedName>
</protein>
<accession>A0A8H7IYI3</accession>
<comment type="caution">
    <text evidence="1">The sequence shown here is derived from an EMBL/GenBank/DDBJ whole genome shotgun (WGS) entry which is preliminary data.</text>
</comment>
<dbReference type="OrthoDB" id="360540at2759"/>
<evidence type="ECO:0000313" key="2">
    <source>
        <dbReference type="Proteomes" id="UP000651452"/>
    </source>
</evidence>
<dbReference type="Proteomes" id="UP000651452">
    <property type="component" value="Unassembled WGS sequence"/>
</dbReference>
<organism evidence="1 2">
    <name type="scientific">Ascochyta lentis</name>
    <dbReference type="NCBI Taxonomy" id="205686"/>
    <lineage>
        <taxon>Eukaryota</taxon>
        <taxon>Fungi</taxon>
        <taxon>Dikarya</taxon>
        <taxon>Ascomycota</taxon>
        <taxon>Pezizomycotina</taxon>
        <taxon>Dothideomycetes</taxon>
        <taxon>Pleosporomycetidae</taxon>
        <taxon>Pleosporales</taxon>
        <taxon>Pleosporineae</taxon>
        <taxon>Didymellaceae</taxon>
        <taxon>Ascochyta</taxon>
    </lineage>
</organism>
<gene>
    <name evidence="1" type="ORF">EKO04_008318</name>
</gene>
<name>A0A8H7IYI3_9PLEO</name>
<reference evidence="1" key="1">
    <citation type="submission" date="2018-12" db="EMBL/GenBank/DDBJ databases">
        <authorList>
            <person name="Syme R.A."/>
            <person name="Farfan-Caceres L."/>
            <person name="Lichtenzveig J."/>
        </authorList>
    </citation>
    <scope>NUCLEOTIDE SEQUENCE</scope>
    <source>
        <strain evidence="1">Al4</strain>
    </source>
</reference>
<dbReference type="AlphaFoldDB" id="A0A8H7IYI3"/>
<evidence type="ECO:0000313" key="1">
    <source>
        <dbReference type="EMBL" id="KAF9693463.1"/>
    </source>
</evidence>
<reference evidence="1" key="2">
    <citation type="submission" date="2020-09" db="EMBL/GenBank/DDBJ databases">
        <title>Reference genome assembly for Australian Ascochyta lentis isolate Al4.</title>
        <authorList>
            <person name="Lee R.C."/>
            <person name="Farfan-Caceres L.M."/>
            <person name="Debler J.W."/>
            <person name="Williams A.H."/>
            <person name="Henares B.M."/>
        </authorList>
    </citation>
    <scope>NUCLEOTIDE SEQUENCE</scope>
    <source>
        <strain evidence="1">Al4</strain>
    </source>
</reference>
<proteinExistence type="predicted"/>
<sequence length="354" mass="40492">MHTRIIPYHLVAADYEEVKHLQDTTHPTSRSQRFNTAHHTRLDILTAVPESPVFNHEQPPWTAYGYTLWHPLITRSQRMASSHIATIPSFLYDDLMRCHAAWISTNRFPHSLVAETVSTWKGTRRGRTLLPFLDGKQKWFIRLDQMSPKDSPFGGKEPSSTFDDVVMKICSSMRAWGCLQREKLDAEAEDREMQIQLILNPWDEDMDVRREFRVFVPPPAARGEAGEVNKLQLTAVSQYHWPLSFERPFGCTLEETAHMVCTGSNGVLENIKTFMQEEMSERISGLLLKYGFSFDVALQEDGTVQLLEINPFGALSGCGACLFNWVSDGRAMYGLQEDVEFVVTRKEEARNEFG</sequence>